<sequence>MPTIRLFFNDPNRVLPLGEFDEALITKHSKTVRDALQTVNANQPVKDVYLEGASAGPLKYVLTEIKNRGSDIYLNMTGNPLDRCVAIYQAIEVLQVEPDQLQRTHGHIVQHIAHNPLTPADVKATWTVFESRTSSKVYRTLIHHLAFDFVGGRYSTKEATALQNAASPALSTAVDARMEELEESRANTAAFKAKKEDQKRSKEVNRRVREFKEQKEYEESEGLRPASEETIRRAMNERPGFTVVEPRRGKKGKNAAGGSG</sequence>
<dbReference type="Proteomes" id="UP001281147">
    <property type="component" value="Unassembled WGS sequence"/>
</dbReference>
<protein>
    <submittedName>
        <fullName evidence="1">Uncharacterized protein</fullName>
    </submittedName>
</protein>
<name>A0ACC3NWS4_9PEZI</name>
<accession>A0ACC3NWS4</accession>
<comment type="caution">
    <text evidence="1">The sequence shown here is derived from an EMBL/GenBank/DDBJ whole genome shotgun (WGS) entry which is preliminary data.</text>
</comment>
<organism evidence="1 2">
    <name type="scientific">Vermiconidia calcicola</name>
    <dbReference type="NCBI Taxonomy" id="1690605"/>
    <lineage>
        <taxon>Eukaryota</taxon>
        <taxon>Fungi</taxon>
        <taxon>Dikarya</taxon>
        <taxon>Ascomycota</taxon>
        <taxon>Pezizomycotina</taxon>
        <taxon>Dothideomycetes</taxon>
        <taxon>Dothideomycetidae</taxon>
        <taxon>Mycosphaerellales</taxon>
        <taxon>Extremaceae</taxon>
        <taxon>Vermiconidia</taxon>
    </lineage>
</organism>
<evidence type="ECO:0000313" key="1">
    <source>
        <dbReference type="EMBL" id="KAK3723760.1"/>
    </source>
</evidence>
<gene>
    <name evidence="1" type="ORF">LTR37_001641</name>
</gene>
<proteinExistence type="predicted"/>
<evidence type="ECO:0000313" key="2">
    <source>
        <dbReference type="Proteomes" id="UP001281147"/>
    </source>
</evidence>
<reference evidence="1" key="1">
    <citation type="submission" date="2023-07" db="EMBL/GenBank/DDBJ databases">
        <title>Black Yeasts Isolated from many extreme environments.</title>
        <authorList>
            <person name="Coleine C."/>
            <person name="Stajich J.E."/>
            <person name="Selbmann L."/>
        </authorList>
    </citation>
    <scope>NUCLEOTIDE SEQUENCE</scope>
    <source>
        <strain evidence="1">CCFEE 5714</strain>
    </source>
</reference>
<dbReference type="EMBL" id="JAUTXU010000008">
    <property type="protein sequence ID" value="KAK3723760.1"/>
    <property type="molecule type" value="Genomic_DNA"/>
</dbReference>
<keyword evidence="2" id="KW-1185">Reference proteome</keyword>